<feature type="region of interest" description="Disordered" evidence="7">
    <location>
        <begin position="710"/>
        <end position="731"/>
    </location>
</feature>
<dbReference type="InterPro" id="IPR006153">
    <property type="entry name" value="Cation/H_exchanger_TM"/>
</dbReference>
<keyword evidence="6 8" id="KW-0472">Membrane</keyword>
<evidence type="ECO:0000256" key="3">
    <source>
        <dbReference type="ARBA" id="ARBA00022692"/>
    </source>
</evidence>
<reference evidence="10" key="1">
    <citation type="submission" date="2022-12" db="EMBL/GenBank/DDBJ databases">
        <authorList>
            <person name="Petersen C."/>
        </authorList>
    </citation>
    <scope>NUCLEOTIDE SEQUENCE</scope>
    <source>
        <strain evidence="10">IBT 16125</strain>
    </source>
</reference>
<feature type="compositionally biased region" description="Acidic residues" evidence="7">
    <location>
        <begin position="929"/>
        <end position="938"/>
    </location>
</feature>
<evidence type="ECO:0000256" key="4">
    <source>
        <dbReference type="ARBA" id="ARBA00022989"/>
    </source>
</evidence>
<accession>A0AAD6C0V7</accession>
<feature type="transmembrane region" description="Helical" evidence="8">
    <location>
        <begin position="338"/>
        <end position="360"/>
    </location>
</feature>
<dbReference type="EMBL" id="JAPVEA010000008">
    <property type="protein sequence ID" value="KAJ5440225.1"/>
    <property type="molecule type" value="Genomic_DNA"/>
</dbReference>
<feature type="transmembrane region" description="Helical" evidence="8">
    <location>
        <begin position="173"/>
        <end position="193"/>
    </location>
</feature>
<proteinExistence type="predicted"/>
<evidence type="ECO:0000313" key="10">
    <source>
        <dbReference type="EMBL" id="KAJ5440225.1"/>
    </source>
</evidence>
<feature type="transmembrane region" description="Helical" evidence="8">
    <location>
        <begin position="276"/>
        <end position="306"/>
    </location>
</feature>
<dbReference type="PANTHER" id="PTHR32468:SF0">
    <property type="entry name" value="K(+)_H(+) ANTIPORTER 1"/>
    <property type="match status" value="1"/>
</dbReference>
<organism evidence="10 11">
    <name type="scientific">Penicillium daleae</name>
    <dbReference type="NCBI Taxonomy" id="63821"/>
    <lineage>
        <taxon>Eukaryota</taxon>
        <taxon>Fungi</taxon>
        <taxon>Dikarya</taxon>
        <taxon>Ascomycota</taxon>
        <taxon>Pezizomycotina</taxon>
        <taxon>Eurotiomycetes</taxon>
        <taxon>Eurotiomycetidae</taxon>
        <taxon>Eurotiales</taxon>
        <taxon>Aspergillaceae</taxon>
        <taxon>Penicillium</taxon>
    </lineage>
</organism>
<evidence type="ECO:0000256" key="5">
    <source>
        <dbReference type="ARBA" id="ARBA00023065"/>
    </source>
</evidence>
<dbReference type="GO" id="GO:0015297">
    <property type="term" value="F:antiporter activity"/>
    <property type="evidence" value="ECO:0007669"/>
    <property type="project" value="InterPro"/>
</dbReference>
<keyword evidence="3 8" id="KW-0812">Transmembrane</keyword>
<feature type="transmembrane region" description="Helical" evidence="8">
    <location>
        <begin position="235"/>
        <end position="255"/>
    </location>
</feature>
<gene>
    <name evidence="10" type="ORF">N7458_011223</name>
</gene>
<keyword evidence="5" id="KW-0406">Ion transport</keyword>
<feature type="transmembrane region" description="Helical" evidence="8">
    <location>
        <begin position="131"/>
        <end position="153"/>
    </location>
</feature>
<feature type="compositionally biased region" description="Acidic residues" evidence="7">
    <location>
        <begin position="895"/>
        <end position="914"/>
    </location>
</feature>
<evidence type="ECO:0000256" key="1">
    <source>
        <dbReference type="ARBA" id="ARBA00004141"/>
    </source>
</evidence>
<dbReference type="AlphaFoldDB" id="A0AAD6C0V7"/>
<feature type="domain" description="Cation/H+ exchanger transmembrane" evidence="9">
    <location>
        <begin position="48"/>
        <end position="410"/>
    </location>
</feature>
<feature type="transmembrane region" description="Helical" evidence="8">
    <location>
        <begin position="372"/>
        <end position="393"/>
    </location>
</feature>
<dbReference type="RefSeq" id="XP_056763454.1">
    <property type="nucleotide sequence ID" value="XM_056914605.1"/>
</dbReference>
<evidence type="ECO:0000256" key="6">
    <source>
        <dbReference type="ARBA" id="ARBA00023136"/>
    </source>
</evidence>
<dbReference type="InterPro" id="IPR050794">
    <property type="entry name" value="CPA2_transporter"/>
</dbReference>
<feature type="transmembrane region" description="Helical" evidence="8">
    <location>
        <begin position="98"/>
        <end position="119"/>
    </location>
</feature>
<dbReference type="GO" id="GO:1902600">
    <property type="term" value="P:proton transmembrane transport"/>
    <property type="evidence" value="ECO:0007669"/>
    <property type="project" value="InterPro"/>
</dbReference>
<sequence length="975" mass="104194">MATGTATTTATATSSVKVSPQGGILEGGNPTHYDPKNPLVLFIIQAVIIIVLCRLIHWPLSKIRQPRVIAEVIGGIILGPSVMGRIPGFTDAIFPSDSIPSLNVVANLGLVLFLFLVGLETDLRFLASNWRVALGVSAAGMILPFALGSAISYGLYNQFHNDPSTVPIKFGTYLLFIGIAMAITAFPVLCRILTELKLLGTRVGVIVLSAGVGNDVVGWILLALCVALVNAGSGITALWVLLVCTGYMLFLFLVFKPIFYRFLERTGSLQKGPSQSVVTLTLLITLASAFFTQAIGVHAIFGGFAIGLKISLQPFSYPLYFTLSGLSTNLGLLDSGIVWGYVIGVIAIAFTAKVAGGTLASRWCGLLWRESFSIGVLMSCKGLVELIVLNIGLQAKILSTRTFTIFVVMAWSDGGGGEIDWDGNPVQEDISPDSVSVAKEQLKTVPVRKLLVYLRLDGLPGICTLAALLSPNRGALLLSPQIHPSKKPKHAEQSVEDAITSENDQETTLRVHGVRLMELTDRDSSVMKVSAGEHAMWDPVVNTFRAFGEWQDVSLMAGVSVVPEYSYAETVINMARQDTSDLLLLPWSETGTLADRQSSLEVDTASRFANGAYTDFVSNILERVPGHVGILIEHNSESHSTKRPATQRSTSGLSIQAVGSRPAFGSRSRHIVLPFFGGEDDRFALRLVLQLAQNEHVTATIIQVAGLQSDPSKAGASTSVSSGTHAGTPSSQSDIVFFETLRDSVPEGLKDRVIFQQAGVQETISDPVQLALAAVKQDLDLTTNKRSSIVVVGRHSGPGGSGISINLGPHGVGTDTQRALGPVASAMLQPESTVPGSVLVLQAGVNPSLFDNYRLGTLGDGYEFAEDGVFELKFDTVGDRFEHYLDGVVADVFDDDNGNVEDEDDNVDAEDDERDANQTPEITATAAFEGDETQDDEFNGIVPGNGGKGREDLGAHWSLGRVGVKQRVRGTGGFR</sequence>
<name>A0AAD6C0V7_9EURO</name>
<protein>
    <submittedName>
        <fullName evidence="10">K(+)/H(+) antiporter 1</fullName>
    </submittedName>
</protein>
<feature type="transmembrane region" description="Helical" evidence="8">
    <location>
        <begin position="68"/>
        <end position="86"/>
    </location>
</feature>
<evidence type="ECO:0000259" key="9">
    <source>
        <dbReference type="Pfam" id="PF00999"/>
    </source>
</evidence>
<keyword evidence="11" id="KW-1185">Reference proteome</keyword>
<dbReference type="GeneID" id="81604848"/>
<dbReference type="Pfam" id="PF00999">
    <property type="entry name" value="Na_H_Exchanger"/>
    <property type="match status" value="1"/>
</dbReference>
<evidence type="ECO:0000256" key="8">
    <source>
        <dbReference type="SAM" id="Phobius"/>
    </source>
</evidence>
<dbReference type="GO" id="GO:0016020">
    <property type="term" value="C:membrane"/>
    <property type="evidence" value="ECO:0007669"/>
    <property type="project" value="UniProtKB-SubCell"/>
</dbReference>
<evidence type="ECO:0000256" key="2">
    <source>
        <dbReference type="ARBA" id="ARBA00022448"/>
    </source>
</evidence>
<keyword evidence="2" id="KW-0813">Transport</keyword>
<evidence type="ECO:0000256" key="7">
    <source>
        <dbReference type="SAM" id="MobiDB-lite"/>
    </source>
</evidence>
<feature type="region of interest" description="Disordered" evidence="7">
    <location>
        <begin position="895"/>
        <end position="954"/>
    </location>
</feature>
<feature type="transmembrane region" description="Helical" evidence="8">
    <location>
        <begin position="205"/>
        <end position="229"/>
    </location>
</feature>
<dbReference type="InterPro" id="IPR038770">
    <property type="entry name" value="Na+/solute_symporter_sf"/>
</dbReference>
<dbReference type="Proteomes" id="UP001213681">
    <property type="component" value="Unassembled WGS sequence"/>
</dbReference>
<comment type="caution">
    <text evidence="10">The sequence shown here is derived from an EMBL/GenBank/DDBJ whole genome shotgun (WGS) entry which is preliminary data.</text>
</comment>
<reference evidence="10" key="2">
    <citation type="journal article" date="2023" name="IMA Fungus">
        <title>Comparative genomic study of the Penicillium genus elucidates a diverse pangenome and 15 lateral gene transfer events.</title>
        <authorList>
            <person name="Petersen C."/>
            <person name="Sorensen T."/>
            <person name="Nielsen M.R."/>
            <person name="Sondergaard T.E."/>
            <person name="Sorensen J.L."/>
            <person name="Fitzpatrick D.A."/>
            <person name="Frisvad J.C."/>
            <person name="Nielsen K.L."/>
        </authorList>
    </citation>
    <scope>NUCLEOTIDE SEQUENCE</scope>
    <source>
        <strain evidence="10">IBT 16125</strain>
    </source>
</reference>
<feature type="transmembrane region" description="Helical" evidence="8">
    <location>
        <begin position="39"/>
        <end position="56"/>
    </location>
</feature>
<evidence type="ECO:0000313" key="11">
    <source>
        <dbReference type="Proteomes" id="UP001213681"/>
    </source>
</evidence>
<dbReference type="Gene3D" id="1.20.1530.20">
    <property type="match status" value="1"/>
</dbReference>
<comment type="subcellular location">
    <subcellularLocation>
        <location evidence="1">Membrane</location>
        <topology evidence="1">Multi-pass membrane protein</topology>
    </subcellularLocation>
</comment>
<dbReference type="PANTHER" id="PTHR32468">
    <property type="entry name" value="CATION/H + ANTIPORTER"/>
    <property type="match status" value="1"/>
</dbReference>
<keyword evidence="4 8" id="KW-1133">Transmembrane helix</keyword>